<evidence type="ECO:0000259" key="1">
    <source>
        <dbReference type="Pfam" id="PF05685"/>
    </source>
</evidence>
<keyword evidence="2" id="KW-0255">Endonuclease</keyword>
<name>A0A4R1FZJ8_9NOCA</name>
<keyword evidence="2" id="KW-0540">Nuclease</keyword>
<dbReference type="RefSeq" id="WP_067449083.1">
    <property type="nucleotide sequence ID" value="NZ_SMFR01000001.1"/>
</dbReference>
<dbReference type="InterPro" id="IPR012296">
    <property type="entry name" value="Nuclease_put_TT1808"/>
</dbReference>
<dbReference type="Gene3D" id="3.90.1570.10">
    <property type="entry name" value="tt1808, chain A"/>
    <property type="match status" value="1"/>
</dbReference>
<dbReference type="GO" id="GO:0004519">
    <property type="term" value="F:endonuclease activity"/>
    <property type="evidence" value="ECO:0007669"/>
    <property type="project" value="UniProtKB-KW"/>
</dbReference>
<evidence type="ECO:0000313" key="3">
    <source>
        <dbReference type="Proteomes" id="UP000294856"/>
    </source>
</evidence>
<gene>
    <name evidence="2" type="ORF">DFR71_0247</name>
</gene>
<protein>
    <submittedName>
        <fullName evidence="2">Putative restriction endonuclease</fullName>
    </submittedName>
</protein>
<dbReference type="CDD" id="cd06260">
    <property type="entry name" value="DUF820-like"/>
    <property type="match status" value="1"/>
</dbReference>
<dbReference type="STRING" id="1210063.GCA_001612665_02265"/>
<accession>A0A4R1FZJ8</accession>
<dbReference type="OrthoDB" id="9799703at2"/>
<dbReference type="InterPro" id="IPR008538">
    <property type="entry name" value="Uma2"/>
</dbReference>
<comment type="caution">
    <text evidence="2">The sequence shown here is derived from an EMBL/GenBank/DDBJ whole genome shotgun (WGS) entry which is preliminary data.</text>
</comment>
<keyword evidence="3" id="KW-1185">Reference proteome</keyword>
<evidence type="ECO:0000313" key="2">
    <source>
        <dbReference type="EMBL" id="TCJ99272.1"/>
    </source>
</evidence>
<dbReference type="Proteomes" id="UP000294856">
    <property type="component" value="Unassembled WGS sequence"/>
</dbReference>
<feature type="domain" description="Putative restriction endonuclease" evidence="1">
    <location>
        <begin position="20"/>
        <end position="169"/>
    </location>
</feature>
<organism evidence="2 3">
    <name type="scientific">Nocardia alba</name>
    <dbReference type="NCBI Taxonomy" id="225051"/>
    <lineage>
        <taxon>Bacteria</taxon>
        <taxon>Bacillati</taxon>
        <taxon>Actinomycetota</taxon>
        <taxon>Actinomycetes</taxon>
        <taxon>Mycobacteriales</taxon>
        <taxon>Nocardiaceae</taxon>
        <taxon>Nocardia</taxon>
    </lineage>
</organism>
<keyword evidence="2" id="KW-0378">Hydrolase</keyword>
<reference evidence="2 3" key="1">
    <citation type="submission" date="2019-03" db="EMBL/GenBank/DDBJ databases">
        <title>Genomic Encyclopedia of Type Strains, Phase IV (KMG-IV): sequencing the most valuable type-strain genomes for metagenomic binning, comparative biology and taxonomic classification.</title>
        <authorList>
            <person name="Goeker M."/>
        </authorList>
    </citation>
    <scope>NUCLEOTIDE SEQUENCE [LARGE SCALE GENOMIC DNA]</scope>
    <source>
        <strain evidence="2 3">DSM 44684</strain>
    </source>
</reference>
<dbReference type="SUPFAM" id="SSF52980">
    <property type="entry name" value="Restriction endonuclease-like"/>
    <property type="match status" value="1"/>
</dbReference>
<dbReference type="EMBL" id="SMFR01000001">
    <property type="protein sequence ID" value="TCJ99272.1"/>
    <property type="molecule type" value="Genomic_DNA"/>
</dbReference>
<dbReference type="InterPro" id="IPR011335">
    <property type="entry name" value="Restrct_endonuc-II-like"/>
</dbReference>
<dbReference type="Pfam" id="PF05685">
    <property type="entry name" value="Uma2"/>
    <property type="match status" value="1"/>
</dbReference>
<dbReference type="PANTHER" id="PTHR35400:SF3">
    <property type="entry name" value="SLL1072 PROTEIN"/>
    <property type="match status" value="1"/>
</dbReference>
<sequence length="202" mass="21830">MTVDRAVGDSGFGPYTVLDLHDLSEDGKGFELEDGWLVEVAAGARHNWIAHRLAHLVRSALPNDSLVVLDGGEWEISTPTGVRKPDVLVVPRDVARSVIVDEVPKISPGLDVLLVVEVVSPGSGSERTDRVRKVGEYAALGIPEYWIVEHRPGIRVSRLLLDAGAGTYRADPAVGSGSVFDVVLQGDSDVRLSFDPEQLIEF</sequence>
<dbReference type="PANTHER" id="PTHR35400">
    <property type="entry name" value="SLR1083 PROTEIN"/>
    <property type="match status" value="1"/>
</dbReference>
<proteinExistence type="predicted"/>
<dbReference type="AlphaFoldDB" id="A0A4R1FZJ8"/>